<keyword evidence="4" id="KW-1185">Reference proteome</keyword>
<proteinExistence type="predicted"/>
<feature type="signal peptide" evidence="2">
    <location>
        <begin position="1"/>
        <end position="30"/>
    </location>
</feature>
<gene>
    <name evidence="3" type="ORF">LZG35_16035</name>
</gene>
<dbReference type="PROSITE" id="PS51257">
    <property type="entry name" value="PROKAR_LIPOPROTEIN"/>
    <property type="match status" value="1"/>
</dbReference>
<evidence type="ECO:0008006" key="5">
    <source>
        <dbReference type="Google" id="ProtNLM"/>
    </source>
</evidence>
<accession>A0A9Q3ZDV0</accession>
<organism evidence="3 4">
    <name type="scientific">Alloalcanivorax xenomutans</name>
    <dbReference type="NCBI Taxonomy" id="1094342"/>
    <lineage>
        <taxon>Bacteria</taxon>
        <taxon>Pseudomonadati</taxon>
        <taxon>Pseudomonadota</taxon>
        <taxon>Gammaproteobacteria</taxon>
        <taxon>Oceanospirillales</taxon>
        <taxon>Alcanivoracaceae</taxon>
        <taxon>Alloalcanivorax</taxon>
    </lineage>
</organism>
<name>A0A9Q3ZDV0_9GAMM</name>
<protein>
    <recommendedName>
        <fullName evidence="5">Lipoprotein</fullName>
    </recommendedName>
</protein>
<comment type="caution">
    <text evidence="3">The sequence shown here is derived from an EMBL/GenBank/DDBJ whole genome shotgun (WGS) entry which is preliminary data.</text>
</comment>
<evidence type="ECO:0000256" key="2">
    <source>
        <dbReference type="SAM" id="SignalP"/>
    </source>
</evidence>
<evidence type="ECO:0000313" key="4">
    <source>
        <dbReference type="Proteomes" id="UP001107961"/>
    </source>
</evidence>
<dbReference type="RefSeq" id="WP_022995087.1">
    <property type="nucleotide sequence ID" value="NZ_CP102389.1"/>
</dbReference>
<sequence>MKDGKMEPGRGLKRGVAGTLALLLMGSVLAACDPKQPDSPGPGDPQQPSQPGMQNGGDPAGGGSAGGAGGYGEGQQ</sequence>
<dbReference type="GeneID" id="94686825"/>
<dbReference type="Proteomes" id="UP001107961">
    <property type="component" value="Unassembled WGS sequence"/>
</dbReference>
<dbReference type="AlphaFoldDB" id="A0A9Q3ZDV0"/>
<evidence type="ECO:0000256" key="1">
    <source>
        <dbReference type="SAM" id="MobiDB-lite"/>
    </source>
</evidence>
<reference evidence="3" key="1">
    <citation type="submission" date="2022-01" db="EMBL/GenBank/DDBJ databases">
        <authorList>
            <person name="Karlyshev A.V."/>
            <person name="Jaspars M."/>
        </authorList>
    </citation>
    <scope>NUCLEOTIDE SEQUENCE</scope>
    <source>
        <strain evidence="3">AGSA3-2</strain>
    </source>
</reference>
<feature type="chain" id="PRO_5040227400" description="Lipoprotein" evidence="2">
    <location>
        <begin position="31"/>
        <end position="76"/>
    </location>
</feature>
<feature type="compositionally biased region" description="Gly residues" evidence="1">
    <location>
        <begin position="54"/>
        <end position="76"/>
    </location>
</feature>
<dbReference type="EMBL" id="JAJVKT010000021">
    <property type="protein sequence ID" value="MCE7510148.1"/>
    <property type="molecule type" value="Genomic_DNA"/>
</dbReference>
<evidence type="ECO:0000313" key="3">
    <source>
        <dbReference type="EMBL" id="MCE7510148.1"/>
    </source>
</evidence>
<feature type="region of interest" description="Disordered" evidence="1">
    <location>
        <begin position="31"/>
        <end position="76"/>
    </location>
</feature>
<keyword evidence="2" id="KW-0732">Signal</keyword>